<keyword evidence="3" id="KW-1185">Reference proteome</keyword>
<dbReference type="Pfam" id="PF00561">
    <property type="entry name" value="Abhydrolase_1"/>
    <property type="match status" value="1"/>
</dbReference>
<feature type="domain" description="AB hydrolase-1" evidence="1">
    <location>
        <begin position="72"/>
        <end position="234"/>
    </location>
</feature>
<dbReference type="Gene3D" id="3.40.50.1820">
    <property type="entry name" value="alpha/beta hydrolase"/>
    <property type="match status" value="1"/>
</dbReference>
<evidence type="ECO:0000259" key="1">
    <source>
        <dbReference type="Pfam" id="PF00561"/>
    </source>
</evidence>
<gene>
    <name evidence="2" type="ORF">DFR46_2398</name>
</gene>
<evidence type="ECO:0000313" key="2">
    <source>
        <dbReference type="EMBL" id="RED17352.1"/>
    </source>
</evidence>
<accession>A0A3D9FIF9</accession>
<dbReference type="InterPro" id="IPR029058">
    <property type="entry name" value="AB_hydrolase_fold"/>
</dbReference>
<dbReference type="PANTHER" id="PTHR43433">
    <property type="entry name" value="HYDROLASE, ALPHA/BETA FOLD FAMILY PROTEIN"/>
    <property type="match status" value="1"/>
</dbReference>
<proteinExistence type="predicted"/>
<dbReference type="InterPro" id="IPR050471">
    <property type="entry name" value="AB_hydrolase"/>
</dbReference>
<sequence>MPRARNFCTVSVEPPCSVCPLVLVAGQLMTRQLWDPIVRLLPPGTDVRFADVSQDDSIGGMAGRLLRSMPARFDLVGFAMGGFVAFEVLRRAPERVRSVILISTLAEADTDVQRERRSGYSTMVKAGNFDAVVEQRLPILLGRRAQRDDATVATIRAMARATGAATFLRQQMAILNRVDSTSSLSAFRCPALVLRGESDAITSADHQNVMASAIAGATSLSIADCGHVIPLEAPGYVAQSIVDWLGDREQDGVAGH</sequence>
<evidence type="ECO:0000313" key="3">
    <source>
        <dbReference type="Proteomes" id="UP000256310"/>
    </source>
</evidence>
<comment type="caution">
    <text evidence="2">The sequence shown here is derived from an EMBL/GenBank/DDBJ whole genome shotgun (WGS) entry which is preliminary data.</text>
</comment>
<dbReference type="Proteomes" id="UP000256310">
    <property type="component" value="Unassembled WGS sequence"/>
</dbReference>
<protein>
    <submittedName>
        <fullName evidence="2">Pimeloyl-ACP methyl ester carboxylesterase</fullName>
    </submittedName>
</protein>
<organism evidence="2 3">
    <name type="scientific">Parasphingopyxis lamellibrachiae</name>
    <dbReference type="NCBI Taxonomy" id="680125"/>
    <lineage>
        <taxon>Bacteria</taxon>
        <taxon>Pseudomonadati</taxon>
        <taxon>Pseudomonadota</taxon>
        <taxon>Alphaproteobacteria</taxon>
        <taxon>Sphingomonadales</taxon>
        <taxon>Sphingomonadaceae</taxon>
        <taxon>Parasphingopyxis</taxon>
    </lineage>
</organism>
<reference evidence="2 3" key="1">
    <citation type="submission" date="2018-07" db="EMBL/GenBank/DDBJ databases">
        <title>Genomic Encyclopedia of Type Strains, Phase IV (KMG-IV): sequencing the most valuable type-strain genomes for metagenomic binning, comparative biology and taxonomic classification.</title>
        <authorList>
            <person name="Goeker M."/>
        </authorList>
    </citation>
    <scope>NUCLEOTIDE SEQUENCE [LARGE SCALE GENOMIC DNA]</scope>
    <source>
        <strain evidence="2 3">DSM 26725</strain>
    </source>
</reference>
<dbReference type="SUPFAM" id="SSF53474">
    <property type="entry name" value="alpha/beta-Hydrolases"/>
    <property type="match status" value="1"/>
</dbReference>
<dbReference type="EMBL" id="QRDP01000004">
    <property type="protein sequence ID" value="RED17352.1"/>
    <property type="molecule type" value="Genomic_DNA"/>
</dbReference>
<dbReference type="PANTHER" id="PTHR43433:SF4">
    <property type="entry name" value="NON-HEME CHLOROPEROXIDASE-RELATED"/>
    <property type="match status" value="1"/>
</dbReference>
<name>A0A3D9FIF9_9SPHN</name>
<dbReference type="PRINTS" id="PR00111">
    <property type="entry name" value="ABHYDROLASE"/>
</dbReference>
<dbReference type="AlphaFoldDB" id="A0A3D9FIF9"/>
<dbReference type="InterPro" id="IPR000073">
    <property type="entry name" value="AB_hydrolase_1"/>
</dbReference>